<dbReference type="AlphaFoldDB" id="A0A069PDE3"/>
<sequence length="126" mass="13663">MSVVHTTRLLIADDDPDQLAALATFFGHHRFDIRTASNAAEAFIIYCGWLPHVAIFDIEMPGGGGRGLSRAIREYAAQPQPFLIALSGLSSLSEPSRSLDAGFDRHFTKPAQLPVLLAEIAFRKGG</sequence>
<dbReference type="InterPro" id="IPR011006">
    <property type="entry name" value="CheY-like_superfamily"/>
</dbReference>
<evidence type="ECO:0000313" key="5">
    <source>
        <dbReference type="Proteomes" id="UP000027466"/>
    </source>
</evidence>
<dbReference type="Pfam" id="PF00072">
    <property type="entry name" value="Response_reg"/>
    <property type="match status" value="1"/>
</dbReference>
<organism evidence="4 5">
    <name type="scientific">Caballeronia glathei</name>
    <dbReference type="NCBI Taxonomy" id="60547"/>
    <lineage>
        <taxon>Bacteria</taxon>
        <taxon>Pseudomonadati</taxon>
        <taxon>Pseudomonadota</taxon>
        <taxon>Betaproteobacteria</taxon>
        <taxon>Burkholderiales</taxon>
        <taxon>Burkholderiaceae</taxon>
        <taxon>Caballeronia</taxon>
    </lineage>
</organism>
<evidence type="ECO:0000256" key="2">
    <source>
        <dbReference type="PROSITE-ProRule" id="PRU00169"/>
    </source>
</evidence>
<evidence type="ECO:0000259" key="3">
    <source>
        <dbReference type="PROSITE" id="PS50110"/>
    </source>
</evidence>
<evidence type="ECO:0000256" key="1">
    <source>
        <dbReference type="ARBA" id="ARBA00022553"/>
    </source>
</evidence>
<dbReference type="InterPro" id="IPR050595">
    <property type="entry name" value="Bact_response_regulator"/>
</dbReference>
<keyword evidence="4" id="KW-0418">Kinase</keyword>
<dbReference type="PANTHER" id="PTHR44591:SF3">
    <property type="entry name" value="RESPONSE REGULATORY DOMAIN-CONTAINING PROTEIN"/>
    <property type="match status" value="1"/>
</dbReference>
<protein>
    <submittedName>
        <fullName evidence="4">Histidine kinase</fullName>
    </submittedName>
</protein>
<dbReference type="EMBL" id="JFHC01000082">
    <property type="protein sequence ID" value="KDR38610.1"/>
    <property type="molecule type" value="Genomic_DNA"/>
</dbReference>
<gene>
    <name evidence="4" type="ORF">BG61_38990</name>
</gene>
<dbReference type="Gene3D" id="3.40.50.2300">
    <property type="match status" value="1"/>
</dbReference>
<dbReference type="PROSITE" id="PS50110">
    <property type="entry name" value="RESPONSE_REGULATORY"/>
    <property type="match status" value="1"/>
</dbReference>
<keyword evidence="4" id="KW-0808">Transferase</keyword>
<name>A0A069PDE3_9BURK</name>
<dbReference type="InterPro" id="IPR001789">
    <property type="entry name" value="Sig_transdc_resp-reg_receiver"/>
</dbReference>
<feature type="modified residue" description="4-aspartylphosphate" evidence="2">
    <location>
        <position position="57"/>
    </location>
</feature>
<dbReference type="PANTHER" id="PTHR44591">
    <property type="entry name" value="STRESS RESPONSE REGULATOR PROTEIN 1"/>
    <property type="match status" value="1"/>
</dbReference>
<reference evidence="4 5" key="1">
    <citation type="submission" date="2014-03" db="EMBL/GenBank/DDBJ databases">
        <title>Draft Genome Sequences of Four Burkholderia Strains.</title>
        <authorList>
            <person name="Liu X.Y."/>
            <person name="Li C.X."/>
            <person name="Xu J.H."/>
        </authorList>
    </citation>
    <scope>NUCLEOTIDE SEQUENCE [LARGE SCALE GENOMIC DNA]</scope>
    <source>
        <strain evidence="4 5">DSM 50014</strain>
    </source>
</reference>
<dbReference type="GO" id="GO:0016301">
    <property type="term" value="F:kinase activity"/>
    <property type="evidence" value="ECO:0007669"/>
    <property type="project" value="UniProtKB-KW"/>
</dbReference>
<keyword evidence="1 2" id="KW-0597">Phosphoprotein</keyword>
<comment type="caution">
    <text evidence="4">The sequence shown here is derived from an EMBL/GenBank/DDBJ whole genome shotgun (WGS) entry which is preliminary data.</text>
</comment>
<proteinExistence type="predicted"/>
<dbReference type="Proteomes" id="UP000027466">
    <property type="component" value="Unassembled WGS sequence"/>
</dbReference>
<dbReference type="SMART" id="SM00448">
    <property type="entry name" value="REC"/>
    <property type="match status" value="1"/>
</dbReference>
<evidence type="ECO:0000313" key="4">
    <source>
        <dbReference type="EMBL" id="KDR38610.1"/>
    </source>
</evidence>
<dbReference type="RefSeq" id="WP_035942608.1">
    <property type="nucleotide sequence ID" value="NZ_CADFFX010000046.1"/>
</dbReference>
<dbReference type="GO" id="GO:0000160">
    <property type="term" value="P:phosphorelay signal transduction system"/>
    <property type="evidence" value="ECO:0007669"/>
    <property type="project" value="InterPro"/>
</dbReference>
<feature type="domain" description="Response regulatory" evidence="3">
    <location>
        <begin position="8"/>
        <end position="124"/>
    </location>
</feature>
<dbReference type="SUPFAM" id="SSF52172">
    <property type="entry name" value="CheY-like"/>
    <property type="match status" value="1"/>
</dbReference>
<accession>A0A069PDE3</accession>
<keyword evidence="5" id="KW-1185">Reference proteome</keyword>